<dbReference type="OrthoDB" id="770308at2"/>
<keyword evidence="3" id="KW-1185">Reference proteome</keyword>
<accession>A0A317EZI0</accession>
<reference evidence="3" key="1">
    <citation type="submission" date="2018-05" db="EMBL/GenBank/DDBJ databases">
        <title>Pedobacter paludis sp. nov., isolated from wetland soil.</title>
        <authorList>
            <person name="Zhang Y."/>
        </authorList>
    </citation>
    <scope>NUCLEOTIDE SEQUENCE [LARGE SCALE GENOMIC DNA]</scope>
    <source>
        <strain evidence="3">R-8</strain>
    </source>
</reference>
<gene>
    <name evidence="2" type="ORF">DF947_08780</name>
</gene>
<dbReference type="EMBL" id="QGNY01000003">
    <property type="protein sequence ID" value="PWS31882.1"/>
    <property type="molecule type" value="Genomic_DNA"/>
</dbReference>
<feature type="compositionally biased region" description="Polar residues" evidence="1">
    <location>
        <begin position="1"/>
        <end position="10"/>
    </location>
</feature>
<dbReference type="Proteomes" id="UP000245391">
    <property type="component" value="Unassembled WGS sequence"/>
</dbReference>
<feature type="region of interest" description="Disordered" evidence="1">
    <location>
        <begin position="1"/>
        <end position="83"/>
    </location>
</feature>
<feature type="compositionally biased region" description="Polar residues" evidence="1">
    <location>
        <begin position="73"/>
        <end position="83"/>
    </location>
</feature>
<comment type="caution">
    <text evidence="2">The sequence shown here is derived from an EMBL/GenBank/DDBJ whole genome shotgun (WGS) entry which is preliminary data.</text>
</comment>
<feature type="compositionally biased region" description="Basic and acidic residues" evidence="1">
    <location>
        <begin position="47"/>
        <end position="72"/>
    </location>
</feature>
<dbReference type="AlphaFoldDB" id="A0A317EZI0"/>
<proteinExistence type="predicted"/>
<evidence type="ECO:0000256" key="1">
    <source>
        <dbReference type="SAM" id="MobiDB-lite"/>
    </source>
</evidence>
<sequence length="83" mass="9317">MKKQNITNSEEIVEGQDFADPMEEINKQPSSHGEVANQKGSDFSELEESRMEHPPKHRDENGSDKNDTDNTKGVDQSTGIDKE</sequence>
<protein>
    <submittedName>
        <fullName evidence="2">Uncharacterized protein</fullName>
    </submittedName>
</protein>
<name>A0A317EZI0_9SPHI</name>
<evidence type="ECO:0000313" key="2">
    <source>
        <dbReference type="EMBL" id="PWS31882.1"/>
    </source>
</evidence>
<organism evidence="2 3">
    <name type="scientific">Pedobacter paludis</name>
    <dbReference type="NCBI Taxonomy" id="2203212"/>
    <lineage>
        <taxon>Bacteria</taxon>
        <taxon>Pseudomonadati</taxon>
        <taxon>Bacteroidota</taxon>
        <taxon>Sphingobacteriia</taxon>
        <taxon>Sphingobacteriales</taxon>
        <taxon>Sphingobacteriaceae</taxon>
        <taxon>Pedobacter</taxon>
    </lineage>
</organism>
<evidence type="ECO:0000313" key="3">
    <source>
        <dbReference type="Proteomes" id="UP000245391"/>
    </source>
</evidence>
<dbReference type="RefSeq" id="WP_109929339.1">
    <property type="nucleotide sequence ID" value="NZ_QGNY01000003.1"/>
</dbReference>